<evidence type="ECO:0000256" key="7">
    <source>
        <dbReference type="SAM" id="Phobius"/>
    </source>
</evidence>
<feature type="transmembrane region" description="Helical" evidence="7">
    <location>
        <begin position="273"/>
        <end position="293"/>
    </location>
</feature>
<dbReference type="AlphaFoldDB" id="A0A4Q1KRB6"/>
<dbReference type="OrthoDB" id="5241646at2"/>
<evidence type="ECO:0000256" key="6">
    <source>
        <dbReference type="SAM" id="MobiDB-lite"/>
    </source>
</evidence>
<dbReference type="GO" id="GO:0006825">
    <property type="term" value="P:copper ion transport"/>
    <property type="evidence" value="ECO:0007669"/>
    <property type="project" value="InterPro"/>
</dbReference>
<gene>
    <name evidence="9" type="ORF">EQW73_10980</name>
    <name evidence="10" type="ORF">EQW78_13205</name>
</gene>
<evidence type="ECO:0000256" key="5">
    <source>
        <dbReference type="ARBA" id="ARBA00023136"/>
    </source>
</evidence>
<dbReference type="Pfam" id="PF09678">
    <property type="entry name" value="Caa3_CtaG"/>
    <property type="match status" value="1"/>
</dbReference>
<accession>A0A4Q1KRB6</accession>
<feature type="transmembrane region" description="Helical" evidence="7">
    <location>
        <begin position="725"/>
        <end position="747"/>
    </location>
</feature>
<keyword evidence="12" id="KW-1185">Reference proteome</keyword>
<evidence type="ECO:0000256" key="1">
    <source>
        <dbReference type="ARBA" id="ARBA00004651"/>
    </source>
</evidence>
<sequence length="785" mass="82065">MPAGASRRGASSTGEARGEVPAGRPRGASTARSPESAARREYRDHPHAAYPGRVTATAPRSTSGTAPDRAAQSPGRGVADAPRNPWWLVLSGPAAVVVAILSVVAAGAFSGAFQPLAGFADPGAVARWGLPISTTLTELAIALTIGSLVLAACVLPAGPPLRKALGVAGAASAVWAVLTVVQMILRYSVLSSMPVTSVGFGEQLAAFVTQISLGRSLLGVIVVAALTSACAFAVRTATGALWTALLAFSALAFQANTGHTAGAASHELAISSMFLHLGGAALWIGGLGVLAIVRLRGGLDRTAFASSVSRYSSIAGWSFVAVAVSGVANAWIRLGGLAGLNTDYGVLILTKIGLIVVLGAIGFAHRELVVRRLQVVGGPARGPRTTGTSGTSDRAVAAGEPGTAGGSAVGQTNGKGGPQAAAEKAATWLFWRLVAVELLVMGAVSGVAVALGSTAPPVPDEPIALPTPAELVTGHPLPPEPDLGRWFSEWRWDLLPAFACVAALVVYLRWVRRLAKRGDRWPLGRTVSWCAGIVVLFWVTNGGPAVYGHVLFSAHMVQHMVLAMVVPIFLVLAAPVTLLLRAVPVRKDGSRGPREWVLALVTSKWGQFFANPIVAAINFAGSMIVFYYTPAFELAMTTYVGHLAMLLHFTLAGYLFANALVGIDPGPHRPGWPQRLLLLLVTMAFHAFFGVSLTTGTALLVPEWFGLMGHDWGISAIEDQQRGGGVAWGIGELPTLSLAIVVAVMWARSDEKDAKRRDRRVDQVGDVEMDEYNKMLAKMADQDKD</sequence>
<evidence type="ECO:0000313" key="11">
    <source>
        <dbReference type="Proteomes" id="UP000289805"/>
    </source>
</evidence>
<feature type="transmembrane region" description="Helical" evidence="7">
    <location>
        <begin position="560"/>
        <end position="584"/>
    </location>
</feature>
<feature type="transmembrane region" description="Helical" evidence="7">
    <location>
        <begin position="164"/>
        <end position="185"/>
    </location>
</feature>
<dbReference type="InterPro" id="IPR032694">
    <property type="entry name" value="CopC/D"/>
</dbReference>
<keyword evidence="2" id="KW-1003">Cell membrane</keyword>
<proteinExistence type="predicted"/>
<dbReference type="InterPro" id="IPR008457">
    <property type="entry name" value="Cu-R_CopD_dom"/>
</dbReference>
<evidence type="ECO:0000313" key="9">
    <source>
        <dbReference type="EMBL" id="RXR25366.1"/>
    </source>
</evidence>
<dbReference type="PANTHER" id="PTHR34820">
    <property type="entry name" value="INNER MEMBRANE PROTEIN YEBZ"/>
    <property type="match status" value="1"/>
</dbReference>
<feature type="transmembrane region" description="Helical" evidence="7">
    <location>
        <begin position="676"/>
        <end position="705"/>
    </location>
</feature>
<feature type="transmembrane region" description="Helical" evidence="7">
    <location>
        <begin position="86"/>
        <end position="109"/>
    </location>
</feature>
<comment type="caution">
    <text evidence="10">The sequence shown here is derived from an EMBL/GenBank/DDBJ whole genome shotgun (WGS) entry which is preliminary data.</text>
</comment>
<feature type="transmembrane region" description="Helical" evidence="7">
    <location>
        <begin position="605"/>
        <end position="628"/>
    </location>
</feature>
<evidence type="ECO:0000256" key="3">
    <source>
        <dbReference type="ARBA" id="ARBA00022692"/>
    </source>
</evidence>
<evidence type="ECO:0000256" key="2">
    <source>
        <dbReference type="ARBA" id="ARBA00022475"/>
    </source>
</evidence>
<feature type="transmembrane region" description="Helical" evidence="7">
    <location>
        <begin position="139"/>
        <end position="157"/>
    </location>
</feature>
<dbReference type="STRING" id="1713.GCA_000718325_00729"/>
<feature type="compositionally biased region" description="Low complexity" evidence="6">
    <location>
        <begin position="379"/>
        <end position="392"/>
    </location>
</feature>
<evidence type="ECO:0000256" key="4">
    <source>
        <dbReference type="ARBA" id="ARBA00022989"/>
    </source>
</evidence>
<protein>
    <submittedName>
        <fullName evidence="10">Copper resistance protein CopD</fullName>
    </submittedName>
</protein>
<dbReference type="InterPro" id="IPR019108">
    <property type="entry name" value="Caa3_assmbl_CtaG-rel"/>
</dbReference>
<dbReference type="EMBL" id="SDJQ01000017">
    <property type="protein sequence ID" value="RXR32693.1"/>
    <property type="molecule type" value="Genomic_DNA"/>
</dbReference>
<reference evidence="11 12" key="1">
    <citation type="submission" date="2019-01" db="EMBL/GenBank/DDBJ databases">
        <title>Oerskovia turbata Genome sequencing and assembly.</title>
        <authorList>
            <person name="Dou T."/>
        </authorList>
    </citation>
    <scope>NUCLEOTIDE SEQUENCE [LARGE SCALE GENOMIC DNA]</scope>
    <source>
        <strain evidence="10 11">JCM12123</strain>
        <strain evidence="9 12">JCM3160</strain>
    </source>
</reference>
<feature type="region of interest" description="Disordered" evidence="6">
    <location>
        <begin position="379"/>
        <end position="417"/>
    </location>
</feature>
<feature type="region of interest" description="Disordered" evidence="6">
    <location>
        <begin position="1"/>
        <end position="79"/>
    </location>
</feature>
<feature type="transmembrane region" description="Helical" evidence="7">
    <location>
        <begin position="640"/>
        <end position="664"/>
    </location>
</feature>
<dbReference type="Proteomes" id="UP000290517">
    <property type="component" value="Unassembled WGS sequence"/>
</dbReference>
<feature type="transmembrane region" description="Helical" evidence="7">
    <location>
        <begin position="205"/>
        <end position="225"/>
    </location>
</feature>
<keyword evidence="3 7" id="KW-0812">Transmembrane</keyword>
<evidence type="ECO:0000259" key="8">
    <source>
        <dbReference type="Pfam" id="PF05425"/>
    </source>
</evidence>
<dbReference type="GO" id="GO:0005886">
    <property type="term" value="C:plasma membrane"/>
    <property type="evidence" value="ECO:0007669"/>
    <property type="project" value="UniProtKB-SubCell"/>
</dbReference>
<dbReference type="Pfam" id="PF05425">
    <property type="entry name" value="CopD"/>
    <property type="match status" value="1"/>
</dbReference>
<feature type="transmembrane region" description="Helical" evidence="7">
    <location>
        <begin position="314"/>
        <end position="332"/>
    </location>
</feature>
<feature type="transmembrane region" description="Helical" evidence="7">
    <location>
        <begin position="344"/>
        <end position="364"/>
    </location>
</feature>
<dbReference type="EMBL" id="SDJR01000006">
    <property type="protein sequence ID" value="RXR25366.1"/>
    <property type="molecule type" value="Genomic_DNA"/>
</dbReference>
<dbReference type="PANTHER" id="PTHR34820:SF4">
    <property type="entry name" value="INNER MEMBRANE PROTEIN YEBZ"/>
    <property type="match status" value="1"/>
</dbReference>
<feature type="transmembrane region" description="Helical" evidence="7">
    <location>
        <begin position="429"/>
        <end position="451"/>
    </location>
</feature>
<feature type="transmembrane region" description="Helical" evidence="7">
    <location>
        <begin position="523"/>
        <end position="540"/>
    </location>
</feature>
<feature type="transmembrane region" description="Helical" evidence="7">
    <location>
        <begin position="232"/>
        <end position="253"/>
    </location>
</feature>
<keyword evidence="5 7" id="KW-0472">Membrane</keyword>
<feature type="compositionally biased region" description="Basic and acidic residues" evidence="6">
    <location>
        <begin position="37"/>
        <end position="47"/>
    </location>
</feature>
<feature type="transmembrane region" description="Helical" evidence="7">
    <location>
        <begin position="494"/>
        <end position="511"/>
    </location>
</feature>
<evidence type="ECO:0000313" key="12">
    <source>
        <dbReference type="Proteomes" id="UP000290517"/>
    </source>
</evidence>
<feature type="compositionally biased region" description="Gly residues" evidence="6">
    <location>
        <begin position="402"/>
        <end position="417"/>
    </location>
</feature>
<name>A0A4Q1KRB6_9CELL</name>
<comment type="subcellular location">
    <subcellularLocation>
        <location evidence="1">Cell membrane</location>
        <topology evidence="1">Multi-pass membrane protein</topology>
    </subcellularLocation>
</comment>
<evidence type="ECO:0000313" key="10">
    <source>
        <dbReference type="EMBL" id="RXR32693.1"/>
    </source>
</evidence>
<dbReference type="Proteomes" id="UP000289805">
    <property type="component" value="Unassembled WGS sequence"/>
</dbReference>
<organism evidence="10 11">
    <name type="scientific">Oerskovia turbata</name>
    <dbReference type="NCBI Taxonomy" id="1713"/>
    <lineage>
        <taxon>Bacteria</taxon>
        <taxon>Bacillati</taxon>
        <taxon>Actinomycetota</taxon>
        <taxon>Actinomycetes</taxon>
        <taxon>Micrococcales</taxon>
        <taxon>Cellulomonadaceae</taxon>
        <taxon>Oerskovia</taxon>
    </lineage>
</organism>
<keyword evidence="4 7" id="KW-1133">Transmembrane helix</keyword>
<feature type="domain" description="Copper resistance protein D" evidence="8">
    <location>
        <begin position="308"/>
        <end position="384"/>
    </location>
</feature>